<dbReference type="Pfam" id="PF19786">
    <property type="entry name" value="DUF6270"/>
    <property type="match status" value="1"/>
</dbReference>
<reference evidence="1" key="1">
    <citation type="submission" date="2023-07" db="EMBL/GenBank/DDBJ databases">
        <title>Biological control against Fusarium languescens, the causal agent of wilt in Jalapeno peppers, by a novel bacterial subspecies: Bacillus cabrialesii subsp. tritici TSO2.</title>
        <authorList>
            <person name="Montoya-Martinez A.C."/>
            <person name="Figueroa-Brambila K.M."/>
            <person name="Escalante-Beltran A."/>
            <person name="Lopez-Montoya N.D."/>
            <person name="Valenzuela-Ruiz V."/>
            <person name="Parra-Cota F.I."/>
            <person name="Estrada Alvarado M.I."/>
            <person name="De Los Santos Villalobos S."/>
        </authorList>
    </citation>
    <scope>NUCLEOTIDE SEQUENCE</scope>
    <source>
        <strain evidence="1">TSO2</strain>
    </source>
</reference>
<dbReference type="Proteomes" id="UP001177121">
    <property type="component" value="Unassembled WGS sequence"/>
</dbReference>
<keyword evidence="2" id="KW-1185">Reference proteome</keyword>
<name>A0ABT9DQJ5_9BACI</name>
<dbReference type="RefSeq" id="WP_213401001.1">
    <property type="nucleotide sequence ID" value="NZ_JAHBMK020000001.1"/>
</dbReference>
<dbReference type="EMBL" id="JAHBMK020000001">
    <property type="protein sequence ID" value="MDO8226933.1"/>
    <property type="molecule type" value="Genomic_DNA"/>
</dbReference>
<evidence type="ECO:0000313" key="2">
    <source>
        <dbReference type="Proteomes" id="UP001177121"/>
    </source>
</evidence>
<dbReference type="Gene3D" id="2.60.120.260">
    <property type="entry name" value="Galactose-binding domain-like"/>
    <property type="match status" value="1"/>
</dbReference>
<dbReference type="InterPro" id="IPR046237">
    <property type="entry name" value="DUF6270"/>
</dbReference>
<organism evidence="1 2">
    <name type="scientific">Bacillus cabrialesii subsp. tritici</name>
    <dbReference type="NCBI Taxonomy" id="2944916"/>
    <lineage>
        <taxon>Bacteria</taxon>
        <taxon>Bacillati</taxon>
        <taxon>Bacillota</taxon>
        <taxon>Bacilli</taxon>
        <taxon>Bacillales</taxon>
        <taxon>Bacillaceae</taxon>
        <taxon>Bacillus</taxon>
        <taxon>Bacillus cabrialesii</taxon>
    </lineage>
</organism>
<evidence type="ECO:0000313" key="1">
    <source>
        <dbReference type="EMBL" id="MDO8226933.1"/>
    </source>
</evidence>
<sequence>MLKVAIIGSCVSRDNFNSCFIENYKKYYSCVVHQNQMSIISLMADPIAFDYERLDNLKPFDKRQFETELDKSILDTLIINEPDYLILDFYADVFYGIRELEGSTITNKRWLFSKTTLYKTFKEGEPLSLLEDFTHYFERWEESIKNLFDFLNQKLPNCKVVVNKARFSDVYYDEISGSYKYLSKTTKVKQINISLYNEIWDRLDNYVIKNHDVQFIDYEDKYYLLDPMHKWGLFYLHYVNEFYVDFTNKFLSIITNDFRNILDDQKIKTKKNKENNLIKNPTFSLGKSNWSFWQNEFEIKDPDSDKLEYNVLSISKRRLVKDENNQVWSNAIEINADGHKEFELSFDIKVSDINLIDSYKCIFSIRMFDSSEKYLQTDAVWFRNVKTTDIQDLCNNKWLRYTLKFRPEKGKYIKVGPYLPRNGHACWRDIKLLRKF</sequence>
<comment type="caution">
    <text evidence="1">The sequence shown here is derived from an EMBL/GenBank/DDBJ whole genome shotgun (WGS) entry which is preliminary data.</text>
</comment>
<protein>
    <submittedName>
        <fullName evidence="1">DUF6270 domain-containing protein</fullName>
    </submittedName>
</protein>
<accession>A0ABT9DQJ5</accession>
<gene>
    <name evidence="1" type="ORF">KHP33_019150</name>
</gene>
<proteinExistence type="predicted"/>